<protein>
    <submittedName>
        <fullName evidence="3">Uncharacterized protein</fullName>
    </submittedName>
</protein>
<dbReference type="AlphaFoldDB" id="A0A0L6U8T8"/>
<proteinExistence type="predicted"/>
<keyword evidence="1" id="KW-0378">Hydrolase</keyword>
<dbReference type="InterPro" id="IPR001969">
    <property type="entry name" value="Aspartic_peptidase_AS"/>
</dbReference>
<evidence type="ECO:0000313" key="3">
    <source>
        <dbReference type="EMBL" id="KNZ44959.1"/>
    </source>
</evidence>
<accession>A0A0L6U8T8</accession>
<keyword evidence="1" id="KW-0064">Aspartyl protease</keyword>
<dbReference type="VEuPathDB" id="FungiDB:VP01_8632g1"/>
<dbReference type="Proteomes" id="UP000037035">
    <property type="component" value="Unassembled WGS sequence"/>
</dbReference>
<dbReference type="EMBL" id="LAVV01014196">
    <property type="protein sequence ID" value="KNZ44959.1"/>
    <property type="molecule type" value="Genomic_DNA"/>
</dbReference>
<dbReference type="CDD" id="cd00303">
    <property type="entry name" value="retropepsin_like"/>
    <property type="match status" value="1"/>
</dbReference>
<name>A0A0L6U8T8_9BASI</name>
<sequence>MARRRLTSPRSKHSSQESIGTMPPLLSISKKGFRKANSTPSIFKNKDNLNPPRLLRSSIRKDKSIRRNKQGGKEKNFVCIVVGNMSLTLVSNKFLKTTNYPLFRESCFEPVRSLMMSLVLRFILFDSLNQPYRVLLDSGANVSFISLEFAKRKSLPLTDINSFQVYLVNSLEESSFWVLKKTKWTFHFSNFTSVELL</sequence>
<dbReference type="InterPro" id="IPR021109">
    <property type="entry name" value="Peptidase_aspartic_dom_sf"/>
</dbReference>
<feature type="compositionally biased region" description="Basic residues" evidence="2">
    <location>
        <begin position="1"/>
        <end position="13"/>
    </location>
</feature>
<feature type="region of interest" description="Disordered" evidence="2">
    <location>
        <begin position="1"/>
        <end position="67"/>
    </location>
</feature>
<evidence type="ECO:0000256" key="1">
    <source>
        <dbReference type="ARBA" id="ARBA00022750"/>
    </source>
</evidence>
<dbReference type="GO" id="GO:0004190">
    <property type="term" value="F:aspartic-type endopeptidase activity"/>
    <property type="evidence" value="ECO:0007669"/>
    <property type="project" value="UniProtKB-KW"/>
</dbReference>
<keyword evidence="4" id="KW-1185">Reference proteome</keyword>
<dbReference type="PROSITE" id="PS00141">
    <property type="entry name" value="ASP_PROTEASE"/>
    <property type="match status" value="1"/>
</dbReference>
<dbReference type="Gene3D" id="2.40.70.10">
    <property type="entry name" value="Acid Proteases"/>
    <property type="match status" value="1"/>
</dbReference>
<dbReference type="GO" id="GO:0006508">
    <property type="term" value="P:proteolysis"/>
    <property type="evidence" value="ECO:0007669"/>
    <property type="project" value="InterPro"/>
</dbReference>
<evidence type="ECO:0000256" key="2">
    <source>
        <dbReference type="SAM" id="MobiDB-lite"/>
    </source>
</evidence>
<dbReference type="SUPFAM" id="SSF50630">
    <property type="entry name" value="Acid proteases"/>
    <property type="match status" value="1"/>
</dbReference>
<organism evidence="3 4">
    <name type="scientific">Puccinia sorghi</name>
    <dbReference type="NCBI Taxonomy" id="27349"/>
    <lineage>
        <taxon>Eukaryota</taxon>
        <taxon>Fungi</taxon>
        <taxon>Dikarya</taxon>
        <taxon>Basidiomycota</taxon>
        <taxon>Pucciniomycotina</taxon>
        <taxon>Pucciniomycetes</taxon>
        <taxon>Pucciniales</taxon>
        <taxon>Pucciniaceae</taxon>
        <taxon>Puccinia</taxon>
    </lineage>
</organism>
<keyword evidence="1" id="KW-0645">Protease</keyword>
<gene>
    <name evidence="3" type="ORF">VP01_8632g1</name>
</gene>
<comment type="caution">
    <text evidence="3">The sequence shown here is derived from an EMBL/GenBank/DDBJ whole genome shotgun (WGS) entry which is preliminary data.</text>
</comment>
<reference evidence="3 4" key="1">
    <citation type="submission" date="2015-08" db="EMBL/GenBank/DDBJ databases">
        <title>Next Generation Sequencing and Analysis of the Genome of Puccinia sorghi L Schw, the Causal Agent of Maize Common Rust.</title>
        <authorList>
            <person name="Rochi L."/>
            <person name="Burguener G."/>
            <person name="Darino M."/>
            <person name="Turjanski A."/>
            <person name="Kreff E."/>
            <person name="Dieguez M.J."/>
            <person name="Sacco F."/>
        </authorList>
    </citation>
    <scope>NUCLEOTIDE SEQUENCE [LARGE SCALE GENOMIC DNA]</scope>
    <source>
        <strain evidence="3 4">RO10H11247</strain>
    </source>
</reference>
<evidence type="ECO:0000313" key="4">
    <source>
        <dbReference type="Proteomes" id="UP000037035"/>
    </source>
</evidence>